<gene>
    <name evidence="1" type="ORF">Ami103574_14205</name>
</gene>
<dbReference type="EMBL" id="CP048649">
    <property type="protein sequence ID" value="QIB70371.1"/>
    <property type="molecule type" value="Genomic_DNA"/>
</dbReference>
<dbReference type="RefSeq" id="WP_163067609.1">
    <property type="nucleotide sequence ID" value="NZ_CP048649.1"/>
</dbReference>
<dbReference type="KEGG" id="abut:Ami103574_14205"/>
<organism evidence="1 2">
    <name type="scientific">Aminipila butyrica</name>
    <dbReference type="NCBI Taxonomy" id="433296"/>
    <lineage>
        <taxon>Bacteria</taxon>
        <taxon>Bacillati</taxon>
        <taxon>Bacillota</taxon>
        <taxon>Clostridia</taxon>
        <taxon>Peptostreptococcales</taxon>
        <taxon>Anaerovoracaceae</taxon>
        <taxon>Aminipila</taxon>
    </lineage>
</organism>
<dbReference type="Proteomes" id="UP000466848">
    <property type="component" value="Chromosome"/>
</dbReference>
<reference evidence="1 2" key="1">
    <citation type="submission" date="2020-02" db="EMBL/GenBank/DDBJ databases">
        <authorList>
            <person name="Kim Y.B."/>
            <person name="Roh S.W."/>
        </authorList>
    </citation>
    <scope>NUCLEOTIDE SEQUENCE [LARGE SCALE GENOMIC DNA]</scope>
    <source>
        <strain evidence="1 2">DSM 103574</strain>
    </source>
</reference>
<evidence type="ECO:0000313" key="2">
    <source>
        <dbReference type="Proteomes" id="UP000466848"/>
    </source>
</evidence>
<protein>
    <submittedName>
        <fullName evidence="1">Uncharacterized protein</fullName>
    </submittedName>
</protein>
<evidence type="ECO:0000313" key="1">
    <source>
        <dbReference type="EMBL" id="QIB70371.1"/>
    </source>
</evidence>
<keyword evidence="2" id="KW-1185">Reference proteome</keyword>
<proteinExistence type="predicted"/>
<accession>A0A858BWA8</accession>
<name>A0A858BWA8_9FIRM</name>
<sequence length="313" mass="35926">MILDIYETYNADQHCSQRWKRWEHHRNTISAILAAKVFARGSLQHAAVLGAGRCEDLDLKFLLKRVDTLTLMDYDTGSMERALERQQLTSQERQQIHLQGGLEFTGFYQEAFLRHIEGQMKEKRPAEQILAQIRQQLAEADPEWIHQLEQPAYDLVISGAVHSQLIVPYAELAAANPDYTSALMGEAASMADRLAEIYNRCLTKLVAEDGWLFAYCDSAELSDRSGLLAYEEIIGGLLAQEEYAQIDELFLQGGGVAGARQGYQDLRCWAQAYEPYEKYWIWPFRENKKYYVRSLCAKKTPQEQPSFRDLKSK</sequence>
<dbReference type="AlphaFoldDB" id="A0A858BWA8"/>